<dbReference type="PANTHER" id="PTHR34296:SF2">
    <property type="entry name" value="ABC TRANSPORTER GUANOSINE-BINDING PROTEIN NUPN"/>
    <property type="match status" value="1"/>
</dbReference>
<keyword evidence="5" id="KW-0472">Membrane</keyword>
<keyword evidence="6" id="KW-0449">Lipoprotein</keyword>
<sequence>MKKILGTVAAVGALALVAACGQAPTTSGEGSSSTASASGSGSSIKGCIVSDGGGFKDQSFNQSGLEGLEKAQSEDGIQIAQVESKSDADYAPNIQSLVTQNCNLIIASGFLLADALGQAADANKDLQFAIVDSTVEPARDNVKPLLFDTAQAAYLAGYVAAGTSKTGTVATYGGIQIPSVTIFMDGFSDGVAKYNQDKGKSVKVLGWDKAAQTGSFTGDFTDATKGRNTTQNFIDQGADIVLPVAGPVGAGTLAAAKAANDGGKDVKVIWVDSDGYNTQPDYRNIILTTVVKQIGTAVQAAVKSEVDGSFSSQPYVGTLENGGVSLAPFHDLDSQVPQELKDEVKALQEQITSGAIKVESKSTP</sequence>
<evidence type="ECO:0000256" key="1">
    <source>
        <dbReference type="ARBA" id="ARBA00004193"/>
    </source>
</evidence>
<dbReference type="RefSeq" id="WP_147924533.1">
    <property type="nucleotide sequence ID" value="NZ_VKAC01000001.1"/>
</dbReference>
<proteinExistence type="inferred from homology"/>
<dbReference type="GO" id="GO:0005886">
    <property type="term" value="C:plasma membrane"/>
    <property type="evidence" value="ECO:0007669"/>
    <property type="project" value="UniProtKB-SubCell"/>
</dbReference>
<accession>A0A5C8ZJ48</accession>
<dbReference type="AlphaFoldDB" id="A0A5C8ZJ48"/>
<dbReference type="CDD" id="cd06354">
    <property type="entry name" value="PBP1_PrnA-like"/>
    <property type="match status" value="1"/>
</dbReference>
<evidence type="ECO:0000313" key="9">
    <source>
        <dbReference type="EMBL" id="TXR57922.1"/>
    </source>
</evidence>
<dbReference type="Gene3D" id="3.40.50.2300">
    <property type="match status" value="2"/>
</dbReference>
<dbReference type="SUPFAM" id="SSF53822">
    <property type="entry name" value="Periplasmic binding protein-like I"/>
    <property type="match status" value="1"/>
</dbReference>
<comment type="subcellular location">
    <subcellularLocation>
        <location evidence="1">Cell membrane</location>
        <topology evidence="1">Lipid-anchor</topology>
    </subcellularLocation>
</comment>
<evidence type="ECO:0000256" key="2">
    <source>
        <dbReference type="ARBA" id="ARBA00008610"/>
    </source>
</evidence>
<organism evidence="9 10">
    <name type="scientific">Quadrisphaera setariae</name>
    <dbReference type="NCBI Taxonomy" id="2593304"/>
    <lineage>
        <taxon>Bacteria</taxon>
        <taxon>Bacillati</taxon>
        <taxon>Actinomycetota</taxon>
        <taxon>Actinomycetes</taxon>
        <taxon>Kineosporiales</taxon>
        <taxon>Kineosporiaceae</taxon>
        <taxon>Quadrisphaera</taxon>
    </lineage>
</organism>
<evidence type="ECO:0000259" key="8">
    <source>
        <dbReference type="Pfam" id="PF02608"/>
    </source>
</evidence>
<gene>
    <name evidence="9" type="ORF">FMM08_01415</name>
</gene>
<keyword evidence="3" id="KW-1003">Cell membrane</keyword>
<feature type="signal peptide" evidence="7">
    <location>
        <begin position="1"/>
        <end position="23"/>
    </location>
</feature>
<evidence type="ECO:0000313" key="10">
    <source>
        <dbReference type="Proteomes" id="UP000321234"/>
    </source>
</evidence>
<evidence type="ECO:0000256" key="7">
    <source>
        <dbReference type="SAM" id="SignalP"/>
    </source>
</evidence>
<comment type="similarity">
    <text evidence="2">Belongs to the BMP lipoprotein family.</text>
</comment>
<evidence type="ECO:0000256" key="4">
    <source>
        <dbReference type="ARBA" id="ARBA00022729"/>
    </source>
</evidence>
<feature type="domain" description="ABC transporter substrate-binding protein PnrA-like" evidence="8">
    <location>
        <begin position="49"/>
        <end position="360"/>
    </location>
</feature>
<keyword evidence="10" id="KW-1185">Reference proteome</keyword>
<dbReference type="OrthoDB" id="9784230at2"/>
<dbReference type="InterPro" id="IPR028082">
    <property type="entry name" value="Peripla_BP_I"/>
</dbReference>
<evidence type="ECO:0000256" key="5">
    <source>
        <dbReference type="ARBA" id="ARBA00023136"/>
    </source>
</evidence>
<dbReference type="Proteomes" id="UP000321234">
    <property type="component" value="Unassembled WGS sequence"/>
</dbReference>
<protein>
    <submittedName>
        <fullName evidence="9">BMP family ABC transporter substrate-binding protein</fullName>
    </submittedName>
</protein>
<dbReference type="EMBL" id="VKAC01000001">
    <property type="protein sequence ID" value="TXR57922.1"/>
    <property type="molecule type" value="Genomic_DNA"/>
</dbReference>
<feature type="chain" id="PRO_5023126138" evidence="7">
    <location>
        <begin position="24"/>
        <end position="364"/>
    </location>
</feature>
<keyword evidence="4 7" id="KW-0732">Signal</keyword>
<dbReference type="InterPro" id="IPR003760">
    <property type="entry name" value="PnrA-like"/>
</dbReference>
<dbReference type="PANTHER" id="PTHR34296">
    <property type="entry name" value="TRANSCRIPTIONAL ACTIVATOR PROTEIN MED"/>
    <property type="match status" value="1"/>
</dbReference>
<evidence type="ECO:0000256" key="3">
    <source>
        <dbReference type="ARBA" id="ARBA00022475"/>
    </source>
</evidence>
<reference evidence="9 10" key="1">
    <citation type="submission" date="2019-07" db="EMBL/GenBank/DDBJ databases">
        <title>Quadrisphaera sp. strain DD2A genome sequencing and assembly.</title>
        <authorList>
            <person name="Kim I."/>
        </authorList>
    </citation>
    <scope>NUCLEOTIDE SEQUENCE [LARGE SCALE GENOMIC DNA]</scope>
    <source>
        <strain evidence="9 10">DD2A</strain>
    </source>
</reference>
<name>A0A5C8ZJ48_9ACTN</name>
<dbReference type="PROSITE" id="PS51257">
    <property type="entry name" value="PROKAR_LIPOPROTEIN"/>
    <property type="match status" value="1"/>
</dbReference>
<comment type="caution">
    <text evidence="9">The sequence shown here is derived from an EMBL/GenBank/DDBJ whole genome shotgun (WGS) entry which is preliminary data.</text>
</comment>
<dbReference type="InterPro" id="IPR050957">
    <property type="entry name" value="BMP_lipoprotein"/>
</dbReference>
<evidence type="ECO:0000256" key="6">
    <source>
        <dbReference type="ARBA" id="ARBA00023288"/>
    </source>
</evidence>
<dbReference type="Pfam" id="PF02608">
    <property type="entry name" value="Bmp"/>
    <property type="match status" value="1"/>
</dbReference>